<evidence type="ECO:0000256" key="1">
    <source>
        <dbReference type="SAM" id="Phobius"/>
    </source>
</evidence>
<feature type="transmembrane region" description="Helical" evidence="1">
    <location>
        <begin position="24"/>
        <end position="45"/>
    </location>
</feature>
<feature type="transmembrane region" description="Helical" evidence="1">
    <location>
        <begin position="190"/>
        <end position="209"/>
    </location>
</feature>
<proteinExistence type="predicted"/>
<keyword evidence="3" id="KW-1185">Reference proteome</keyword>
<name>A0A5C5V1A6_9BACT</name>
<dbReference type="Proteomes" id="UP000316714">
    <property type="component" value="Unassembled WGS sequence"/>
</dbReference>
<feature type="transmembrane region" description="Helical" evidence="1">
    <location>
        <begin position="95"/>
        <end position="117"/>
    </location>
</feature>
<organism evidence="2 3">
    <name type="scientific">Posidoniimonas corsicana</name>
    <dbReference type="NCBI Taxonomy" id="1938618"/>
    <lineage>
        <taxon>Bacteria</taxon>
        <taxon>Pseudomonadati</taxon>
        <taxon>Planctomycetota</taxon>
        <taxon>Planctomycetia</taxon>
        <taxon>Pirellulales</taxon>
        <taxon>Lacipirellulaceae</taxon>
        <taxon>Posidoniimonas</taxon>
    </lineage>
</organism>
<feature type="transmembrane region" description="Helical" evidence="1">
    <location>
        <begin position="162"/>
        <end position="184"/>
    </location>
</feature>
<dbReference type="AlphaFoldDB" id="A0A5C5V1A6"/>
<reference evidence="2 3" key="1">
    <citation type="submission" date="2019-02" db="EMBL/GenBank/DDBJ databases">
        <title>Deep-cultivation of Planctomycetes and their phenomic and genomic characterization uncovers novel biology.</title>
        <authorList>
            <person name="Wiegand S."/>
            <person name="Jogler M."/>
            <person name="Boedeker C."/>
            <person name="Pinto D."/>
            <person name="Vollmers J."/>
            <person name="Rivas-Marin E."/>
            <person name="Kohn T."/>
            <person name="Peeters S.H."/>
            <person name="Heuer A."/>
            <person name="Rast P."/>
            <person name="Oberbeckmann S."/>
            <person name="Bunk B."/>
            <person name="Jeske O."/>
            <person name="Meyerdierks A."/>
            <person name="Storesund J.E."/>
            <person name="Kallscheuer N."/>
            <person name="Luecker S."/>
            <person name="Lage O.M."/>
            <person name="Pohl T."/>
            <person name="Merkel B.J."/>
            <person name="Hornburger P."/>
            <person name="Mueller R.-W."/>
            <person name="Bruemmer F."/>
            <person name="Labrenz M."/>
            <person name="Spormann A.M."/>
            <person name="Op Den Camp H."/>
            <person name="Overmann J."/>
            <person name="Amann R."/>
            <person name="Jetten M.S.M."/>
            <person name="Mascher T."/>
            <person name="Medema M.H."/>
            <person name="Devos D.P."/>
            <person name="Kaster A.-K."/>
            <person name="Ovreas L."/>
            <person name="Rohde M."/>
            <person name="Galperin M.Y."/>
            <person name="Jogler C."/>
        </authorList>
    </citation>
    <scope>NUCLEOTIDE SEQUENCE [LARGE SCALE GENOMIC DNA]</scope>
    <source>
        <strain evidence="2 3">KOR34</strain>
    </source>
</reference>
<keyword evidence="1" id="KW-1133">Transmembrane helix</keyword>
<keyword evidence="1" id="KW-0812">Transmembrane</keyword>
<feature type="transmembrane region" description="Helical" evidence="1">
    <location>
        <begin position="221"/>
        <end position="239"/>
    </location>
</feature>
<keyword evidence="1" id="KW-0472">Membrane</keyword>
<gene>
    <name evidence="2" type="ORF">KOR34_41090</name>
</gene>
<accession>A0A5C5V1A6</accession>
<feature type="transmembrane region" description="Helical" evidence="1">
    <location>
        <begin position="129"/>
        <end position="150"/>
    </location>
</feature>
<feature type="transmembrane region" description="Helical" evidence="1">
    <location>
        <begin position="65"/>
        <end position="86"/>
    </location>
</feature>
<sequence length="253" mass="28225">MESEADTIPAPVVPFRTTFRCAAIMYWGVFVPPCYLFFMATYSWFRLRRQTGSRADYALLLLQWPNLAFVYPLVVAGCVSAARIAWAPSTRRGDLWVRIGVYTGMANWLVLAVLWAVGVDQQTSGSGSFIILLAIAPIVFFLGTLPWVACTRVSSNGPPWESMLYGLFFVVAIATFFVTIPAYFYGSTIWAAPLALVCYAWAGWDCLAGDPLSKRRVSLKAMLGVFVWLSIHLAAWRYAVTSMLARHGQEFTE</sequence>
<dbReference type="RefSeq" id="WP_146567631.1">
    <property type="nucleotide sequence ID" value="NZ_SIHJ01000003.1"/>
</dbReference>
<dbReference type="OrthoDB" id="271666at2"/>
<comment type="caution">
    <text evidence="2">The sequence shown here is derived from an EMBL/GenBank/DDBJ whole genome shotgun (WGS) entry which is preliminary data.</text>
</comment>
<evidence type="ECO:0000313" key="3">
    <source>
        <dbReference type="Proteomes" id="UP000316714"/>
    </source>
</evidence>
<evidence type="ECO:0000313" key="2">
    <source>
        <dbReference type="EMBL" id="TWT32346.1"/>
    </source>
</evidence>
<dbReference type="EMBL" id="SIHJ01000003">
    <property type="protein sequence ID" value="TWT32346.1"/>
    <property type="molecule type" value="Genomic_DNA"/>
</dbReference>
<protein>
    <submittedName>
        <fullName evidence="2">Uncharacterized protein</fullName>
    </submittedName>
</protein>